<dbReference type="Pfam" id="PF03186">
    <property type="entry name" value="CobD_Cbib"/>
    <property type="match status" value="1"/>
</dbReference>
<evidence type="ECO:0000256" key="5">
    <source>
        <dbReference type="ARBA" id="ARBA00022573"/>
    </source>
</evidence>
<dbReference type="InterPro" id="IPR004485">
    <property type="entry name" value="Cobalamin_biosynth_CobD/CbiB"/>
</dbReference>
<dbReference type="AlphaFoldDB" id="A0A3B0T5F6"/>
<keyword evidence="6 9" id="KW-0812">Transmembrane</keyword>
<dbReference type="GO" id="GO:0009236">
    <property type="term" value="P:cobalamin biosynthetic process"/>
    <property type="evidence" value="ECO:0007669"/>
    <property type="project" value="UniProtKB-UniPathway"/>
</dbReference>
<keyword evidence="7 9" id="KW-1133">Transmembrane helix</keyword>
<organism evidence="10">
    <name type="scientific">hydrothermal vent metagenome</name>
    <dbReference type="NCBI Taxonomy" id="652676"/>
    <lineage>
        <taxon>unclassified sequences</taxon>
        <taxon>metagenomes</taxon>
        <taxon>ecological metagenomes</taxon>
    </lineage>
</organism>
<dbReference type="EMBL" id="UOEM01000067">
    <property type="protein sequence ID" value="VAW13981.1"/>
    <property type="molecule type" value="Genomic_DNA"/>
</dbReference>
<dbReference type="EC" id="6.3.1.10" evidence="10"/>
<evidence type="ECO:0000313" key="10">
    <source>
        <dbReference type="EMBL" id="VAW13981.1"/>
    </source>
</evidence>
<evidence type="ECO:0000256" key="8">
    <source>
        <dbReference type="ARBA" id="ARBA00023136"/>
    </source>
</evidence>
<sequence length="324" mass="32811">MIAEADGRLWVLIAAIVIDAGVGEPRALWRLVPHPVVAMGAGIGWLDDKLNREQARTDARSAAGGLAAALILGAGLLAGGIASVGVGVLPYAGVFEAIAVAVILAGRGLYDHVAAIADGLAGGGVKGGRAAVAHIVGRDPHSLDEPGVVLAGIESLAENFSDGVIAPALWYLVFGLPGLVAYKAVNTADSMIGHRTPRHLAFGAATARLDDVLNWIPARLSGGLIAIAAFFGGWDWRGAIAAMRADAGRHRSVNAGWPEAAMAGALGVALAGPRSYDGKTVDDALMNAGGRLAAGVEDIRAALRLFIGAAGVFVLALALIATVN</sequence>
<keyword evidence="10" id="KW-0436">Ligase</keyword>
<keyword evidence="4" id="KW-1003">Cell membrane</keyword>
<evidence type="ECO:0000256" key="1">
    <source>
        <dbReference type="ARBA" id="ARBA00004651"/>
    </source>
</evidence>
<gene>
    <name evidence="10" type="ORF">MNBD_ALPHA09-72</name>
</gene>
<evidence type="ECO:0000256" key="2">
    <source>
        <dbReference type="ARBA" id="ARBA00004953"/>
    </source>
</evidence>
<dbReference type="GO" id="GO:0005886">
    <property type="term" value="C:plasma membrane"/>
    <property type="evidence" value="ECO:0007669"/>
    <property type="project" value="UniProtKB-SubCell"/>
</dbReference>
<comment type="pathway">
    <text evidence="2">Cofactor biosynthesis; adenosylcobalamin biosynthesis.</text>
</comment>
<feature type="transmembrane region" description="Helical" evidence="9">
    <location>
        <begin position="62"/>
        <end position="82"/>
    </location>
</feature>
<dbReference type="HAMAP" id="MF_00024">
    <property type="entry name" value="CobD_CbiB"/>
    <property type="match status" value="1"/>
</dbReference>
<dbReference type="GO" id="GO:0048472">
    <property type="term" value="F:threonine-phosphate decarboxylase activity"/>
    <property type="evidence" value="ECO:0007669"/>
    <property type="project" value="InterPro"/>
</dbReference>
<comment type="subcellular location">
    <subcellularLocation>
        <location evidence="1">Cell membrane</location>
        <topology evidence="1">Multi-pass membrane protein</topology>
    </subcellularLocation>
</comment>
<dbReference type="PANTHER" id="PTHR34308">
    <property type="entry name" value="COBALAMIN BIOSYNTHESIS PROTEIN CBIB"/>
    <property type="match status" value="1"/>
</dbReference>
<dbReference type="PANTHER" id="PTHR34308:SF1">
    <property type="entry name" value="COBALAMIN BIOSYNTHESIS PROTEIN CBIB"/>
    <property type="match status" value="1"/>
</dbReference>
<dbReference type="GO" id="GO:0043757">
    <property type="term" value="F:adenosylcobinamide-phosphate synthase activity"/>
    <property type="evidence" value="ECO:0007669"/>
    <property type="project" value="UniProtKB-EC"/>
</dbReference>
<evidence type="ECO:0000256" key="9">
    <source>
        <dbReference type="SAM" id="Phobius"/>
    </source>
</evidence>
<evidence type="ECO:0000256" key="4">
    <source>
        <dbReference type="ARBA" id="ARBA00022475"/>
    </source>
</evidence>
<keyword evidence="5" id="KW-0169">Cobalamin biosynthesis</keyword>
<feature type="transmembrane region" description="Helical" evidence="9">
    <location>
        <begin position="88"/>
        <end position="106"/>
    </location>
</feature>
<comment type="similarity">
    <text evidence="3">Belongs to the CobD/CbiB family.</text>
</comment>
<dbReference type="UniPathway" id="UPA00148"/>
<proteinExistence type="inferred from homology"/>
<evidence type="ECO:0000256" key="3">
    <source>
        <dbReference type="ARBA" id="ARBA00006263"/>
    </source>
</evidence>
<evidence type="ECO:0000256" key="6">
    <source>
        <dbReference type="ARBA" id="ARBA00022692"/>
    </source>
</evidence>
<feature type="transmembrane region" description="Helical" evidence="9">
    <location>
        <begin position="301"/>
        <end position="323"/>
    </location>
</feature>
<name>A0A3B0T5F6_9ZZZZ</name>
<accession>A0A3B0T5F6</accession>
<protein>
    <submittedName>
        <fullName evidence="10">Adenosylcobinamide-phosphate synthase</fullName>
        <ecNumber evidence="10">6.3.1.10</ecNumber>
    </submittedName>
</protein>
<dbReference type="NCBIfam" id="TIGR00380">
    <property type="entry name" value="cobal_cbiB"/>
    <property type="match status" value="1"/>
</dbReference>
<keyword evidence="8 9" id="KW-0472">Membrane</keyword>
<reference evidence="10" key="1">
    <citation type="submission" date="2018-06" db="EMBL/GenBank/DDBJ databases">
        <authorList>
            <person name="Zhirakovskaya E."/>
        </authorList>
    </citation>
    <scope>NUCLEOTIDE SEQUENCE</scope>
</reference>
<evidence type="ECO:0000256" key="7">
    <source>
        <dbReference type="ARBA" id="ARBA00022989"/>
    </source>
</evidence>